<name>A0A0J9E4D6_9RHOB</name>
<dbReference type="STRING" id="1675527.AIOL_002557"/>
<dbReference type="EMBL" id="LFTY01000002">
    <property type="protein sequence ID" value="KMW57592.1"/>
    <property type="molecule type" value="Genomic_DNA"/>
</dbReference>
<dbReference type="Proteomes" id="UP000037178">
    <property type="component" value="Unassembled WGS sequence"/>
</dbReference>
<proteinExistence type="predicted"/>
<gene>
    <name evidence="1" type="ORF">AIOL_002557</name>
</gene>
<comment type="caution">
    <text evidence="1">The sequence shown here is derived from an EMBL/GenBank/DDBJ whole genome shotgun (WGS) entry which is preliminary data.</text>
</comment>
<sequence>MLMTTTKGLACVMAGGSIWRQNAPKRAVLGLAQLRSPP</sequence>
<keyword evidence="2" id="KW-1185">Reference proteome</keyword>
<evidence type="ECO:0000313" key="1">
    <source>
        <dbReference type="EMBL" id="KMW57592.1"/>
    </source>
</evidence>
<protein>
    <submittedName>
        <fullName evidence="1">Uncharacterized protein</fullName>
    </submittedName>
</protein>
<reference evidence="1 2" key="1">
    <citation type="submission" date="2015-06" db="EMBL/GenBank/DDBJ databases">
        <title>Draft genome sequence of an Alphaproteobacteria species associated to the Mediterranean sponge Oscarella lobularis.</title>
        <authorList>
            <person name="Jourda C."/>
            <person name="Santini S."/>
            <person name="Claverie J.-M."/>
        </authorList>
    </citation>
    <scope>NUCLEOTIDE SEQUENCE [LARGE SCALE GENOMIC DNA]</scope>
    <source>
        <strain evidence="1">IGS</strain>
    </source>
</reference>
<dbReference type="AlphaFoldDB" id="A0A0J9E4D6"/>
<accession>A0A0J9E4D6</accession>
<evidence type="ECO:0000313" key="2">
    <source>
        <dbReference type="Proteomes" id="UP000037178"/>
    </source>
</evidence>
<organism evidence="1 2">
    <name type="scientific">Candidatus Rhodobacter oscarellae</name>
    <dbReference type="NCBI Taxonomy" id="1675527"/>
    <lineage>
        <taxon>Bacteria</taxon>
        <taxon>Pseudomonadati</taxon>
        <taxon>Pseudomonadota</taxon>
        <taxon>Alphaproteobacteria</taxon>
        <taxon>Rhodobacterales</taxon>
        <taxon>Rhodobacter group</taxon>
        <taxon>Rhodobacter</taxon>
    </lineage>
</organism>